<dbReference type="InterPro" id="IPR013785">
    <property type="entry name" value="Aldolase_TIM"/>
</dbReference>
<dbReference type="EC" id="4.2.1.20" evidence="8"/>
<feature type="active site" description="Proton acceptor" evidence="8">
    <location>
        <position position="60"/>
    </location>
</feature>
<accession>A0A9D2KR72</accession>
<dbReference type="PANTHER" id="PTHR43406">
    <property type="entry name" value="TRYPTOPHAN SYNTHASE, ALPHA CHAIN"/>
    <property type="match status" value="1"/>
</dbReference>
<evidence type="ECO:0000313" key="11">
    <source>
        <dbReference type="Proteomes" id="UP000823821"/>
    </source>
</evidence>
<dbReference type="SUPFAM" id="SSF51366">
    <property type="entry name" value="Ribulose-phoshate binding barrel"/>
    <property type="match status" value="1"/>
</dbReference>
<comment type="similarity">
    <text evidence="8 9">Belongs to the TrpA family.</text>
</comment>
<dbReference type="InterPro" id="IPR011060">
    <property type="entry name" value="RibuloseP-bd_barrel"/>
</dbReference>
<evidence type="ECO:0000256" key="8">
    <source>
        <dbReference type="HAMAP-Rule" id="MF_00131"/>
    </source>
</evidence>
<dbReference type="GO" id="GO:0004834">
    <property type="term" value="F:tryptophan synthase activity"/>
    <property type="evidence" value="ECO:0007669"/>
    <property type="project" value="UniProtKB-UniRule"/>
</dbReference>
<evidence type="ECO:0000256" key="4">
    <source>
        <dbReference type="ARBA" id="ARBA00022822"/>
    </source>
</evidence>
<sequence>MHILEQKIRAVREAGRTALIPFVTAGFPDEGSFWPAIQELDEGGADIIEIGIPFSDPVADGPVVEEASRRVLSDGMSLARLLTELEERKDFFHCGMVLMGYYNPFLQYGLAKFAVDAARAGVHGVIVPDLPYEEAGELRELLAAQGIALIALVGPNTSEERMRLYAGVSQGYVYVVSVMGITGQRSLLVQQVAATMRRARTVFSLPLALGFGLSEPAQIEDLPPDARPDAAVFGSALLQHLDAGGSAAEFMARWK</sequence>
<evidence type="ECO:0000256" key="1">
    <source>
        <dbReference type="ARBA" id="ARBA00004733"/>
    </source>
</evidence>
<keyword evidence="3 8" id="KW-0028">Amino-acid biosynthesis</keyword>
<dbReference type="EMBL" id="DWZD01000006">
    <property type="protein sequence ID" value="HJA78076.1"/>
    <property type="molecule type" value="Genomic_DNA"/>
</dbReference>
<keyword evidence="4 8" id="KW-0822">Tryptophan biosynthesis</keyword>
<gene>
    <name evidence="8 10" type="primary">trpA</name>
    <name evidence="10" type="ORF">H9784_00675</name>
</gene>
<evidence type="ECO:0000256" key="7">
    <source>
        <dbReference type="ARBA" id="ARBA00049047"/>
    </source>
</evidence>
<comment type="catalytic activity">
    <reaction evidence="7 8">
        <text>(1S,2R)-1-C-(indol-3-yl)glycerol 3-phosphate + L-serine = D-glyceraldehyde 3-phosphate + L-tryptophan + H2O</text>
        <dbReference type="Rhea" id="RHEA:10532"/>
        <dbReference type="ChEBI" id="CHEBI:15377"/>
        <dbReference type="ChEBI" id="CHEBI:33384"/>
        <dbReference type="ChEBI" id="CHEBI:57912"/>
        <dbReference type="ChEBI" id="CHEBI:58866"/>
        <dbReference type="ChEBI" id="CHEBI:59776"/>
        <dbReference type="EC" id="4.2.1.20"/>
    </reaction>
</comment>
<comment type="caution">
    <text evidence="10">The sequence shown here is derived from an EMBL/GenBank/DDBJ whole genome shotgun (WGS) entry which is preliminary data.</text>
</comment>
<keyword evidence="5 8" id="KW-0057">Aromatic amino acid biosynthesis</keyword>
<feature type="active site" description="Proton acceptor" evidence="8">
    <location>
        <position position="49"/>
    </location>
</feature>
<evidence type="ECO:0000256" key="9">
    <source>
        <dbReference type="RuleBase" id="RU003662"/>
    </source>
</evidence>
<dbReference type="Gene3D" id="3.20.20.70">
    <property type="entry name" value="Aldolase class I"/>
    <property type="match status" value="1"/>
</dbReference>
<reference evidence="10" key="1">
    <citation type="journal article" date="2021" name="PeerJ">
        <title>Extensive microbial diversity within the chicken gut microbiome revealed by metagenomics and culture.</title>
        <authorList>
            <person name="Gilroy R."/>
            <person name="Ravi A."/>
            <person name="Getino M."/>
            <person name="Pursley I."/>
            <person name="Horton D.L."/>
            <person name="Alikhan N.F."/>
            <person name="Baker D."/>
            <person name="Gharbi K."/>
            <person name="Hall N."/>
            <person name="Watson M."/>
            <person name="Adriaenssens E.M."/>
            <person name="Foster-Nyarko E."/>
            <person name="Jarju S."/>
            <person name="Secka A."/>
            <person name="Antonio M."/>
            <person name="Oren A."/>
            <person name="Chaudhuri R.R."/>
            <person name="La Ragione R."/>
            <person name="Hildebrand F."/>
            <person name="Pallen M.J."/>
        </authorList>
    </citation>
    <scope>NUCLEOTIDE SEQUENCE</scope>
    <source>
        <strain evidence="10">5032</strain>
    </source>
</reference>
<reference evidence="10" key="2">
    <citation type="submission" date="2021-04" db="EMBL/GenBank/DDBJ databases">
        <authorList>
            <person name="Gilroy R."/>
        </authorList>
    </citation>
    <scope>NUCLEOTIDE SEQUENCE</scope>
    <source>
        <strain evidence="10">5032</strain>
    </source>
</reference>
<dbReference type="PROSITE" id="PS00167">
    <property type="entry name" value="TRP_SYNTHASE_ALPHA"/>
    <property type="match status" value="1"/>
</dbReference>
<organism evidence="10 11">
    <name type="scientific">Candidatus Desulfovibrio intestinavium</name>
    <dbReference type="NCBI Taxonomy" id="2838534"/>
    <lineage>
        <taxon>Bacteria</taxon>
        <taxon>Pseudomonadati</taxon>
        <taxon>Thermodesulfobacteriota</taxon>
        <taxon>Desulfovibrionia</taxon>
        <taxon>Desulfovibrionales</taxon>
        <taxon>Desulfovibrionaceae</taxon>
        <taxon>Desulfovibrio</taxon>
    </lineage>
</organism>
<comment type="subunit">
    <text evidence="2 8">Tetramer of two alpha and two beta chains.</text>
</comment>
<name>A0A9D2KR72_9BACT</name>
<evidence type="ECO:0000256" key="3">
    <source>
        <dbReference type="ARBA" id="ARBA00022605"/>
    </source>
</evidence>
<dbReference type="PANTHER" id="PTHR43406:SF1">
    <property type="entry name" value="TRYPTOPHAN SYNTHASE ALPHA CHAIN, CHLOROPLASTIC"/>
    <property type="match status" value="1"/>
</dbReference>
<dbReference type="NCBIfam" id="TIGR00262">
    <property type="entry name" value="trpA"/>
    <property type="match status" value="1"/>
</dbReference>
<proteinExistence type="inferred from homology"/>
<dbReference type="CDD" id="cd04724">
    <property type="entry name" value="Tryptophan_synthase_alpha"/>
    <property type="match status" value="1"/>
</dbReference>
<dbReference type="InterPro" id="IPR002028">
    <property type="entry name" value="Trp_synthase_suA"/>
</dbReference>
<dbReference type="Pfam" id="PF00290">
    <property type="entry name" value="Trp_syntA"/>
    <property type="match status" value="1"/>
</dbReference>
<dbReference type="Proteomes" id="UP000823821">
    <property type="component" value="Unassembled WGS sequence"/>
</dbReference>
<evidence type="ECO:0000256" key="2">
    <source>
        <dbReference type="ARBA" id="ARBA00011270"/>
    </source>
</evidence>
<evidence type="ECO:0000256" key="6">
    <source>
        <dbReference type="ARBA" id="ARBA00023239"/>
    </source>
</evidence>
<dbReference type="HAMAP" id="MF_00131">
    <property type="entry name" value="Trp_synth_alpha"/>
    <property type="match status" value="1"/>
</dbReference>
<dbReference type="GO" id="GO:0005829">
    <property type="term" value="C:cytosol"/>
    <property type="evidence" value="ECO:0007669"/>
    <property type="project" value="TreeGrafter"/>
</dbReference>
<keyword evidence="6 8" id="KW-0456">Lyase</keyword>
<evidence type="ECO:0000313" key="10">
    <source>
        <dbReference type="EMBL" id="HJA78076.1"/>
    </source>
</evidence>
<dbReference type="InterPro" id="IPR018204">
    <property type="entry name" value="Trp_synthase_alpha_AS"/>
</dbReference>
<protein>
    <recommendedName>
        <fullName evidence="8">Tryptophan synthase alpha chain</fullName>
        <ecNumber evidence="8">4.2.1.20</ecNumber>
    </recommendedName>
</protein>
<comment type="function">
    <text evidence="8">The alpha subunit is responsible for the aldol cleavage of indoleglycerol phosphate to indole and glyceraldehyde 3-phosphate.</text>
</comment>
<comment type="pathway">
    <text evidence="1 8">Amino-acid biosynthesis; L-tryptophan biosynthesis; L-tryptophan from chorismate: step 5/5.</text>
</comment>
<evidence type="ECO:0000256" key="5">
    <source>
        <dbReference type="ARBA" id="ARBA00023141"/>
    </source>
</evidence>
<dbReference type="AlphaFoldDB" id="A0A9D2KR72"/>